<evidence type="ECO:0000313" key="3">
    <source>
        <dbReference type="EMBL" id="POV93861.1"/>
    </source>
</evidence>
<accession>A0A2S4UK03</accession>
<dbReference type="AlphaFoldDB" id="A0A2S4UK03"/>
<feature type="domain" description="CxC1-like cysteine cluster associated with KDZ transposases" evidence="2">
    <location>
        <begin position="159"/>
        <end position="261"/>
    </location>
</feature>
<dbReference type="InterPro" id="IPR040521">
    <property type="entry name" value="KDZ"/>
</dbReference>
<dbReference type="VEuPathDB" id="FungiDB:PSHT_03304"/>
<dbReference type="Proteomes" id="UP000239156">
    <property type="component" value="Unassembled WGS sequence"/>
</dbReference>
<dbReference type="VEuPathDB" id="FungiDB:PSTT_14997"/>
<sequence>MADRTPRGRTRRPRNANAAAPLNTRRIIRTNTRIITVSRGQSRRARNAQLRRTEQQEPTERARQAAARQLGQRLGIILEQTQDQYEPEQRHQAPQPLLGSFVDLEDRDEWVDENPIADHAEYFRLQRHAAKREEAARKWAALDKEVVSAYLLYRDISQNWTSWKPDFSEKPKGCTCTLADISHRKVDLVDLFERVRGGSIKFCKCTPDVVRLIQEGFFACSADKPRTAFSIRLVQYHHHLWQASAVATSAFIKSLTSFLDSCNRQPLLIRGSKHKRRELRVPFSHCIDLYLRILTNSKKLFEDGLRLSPIDKWANKCPRCFGPIQNEVKQNPAEPDVNLNMDGNFQQRHYCHASKDCPRNDQYPALFLPPSKIASDIEQLTATEDAATGINPPCSEMHKAADDTRNGTTWDKCDDNGLFASTCRHDVPLMLINIYKTGEKLYYPISILRNFLADFPNHKVGVLYDIGCHLEAHITKRNLLSDRISDLRFGTSVFHSYVHEWSCQVKYNPRFNDWWGLTDGEGLERFWSFMSPLVSNLRVSTRLHRLTSIQARAEYYTDQLTASTGEWLAKNHNYTNQFFEEQWILEQSYHLNVNQTREKQRQELGKLLCLQDKHDQAWQANATTVEQGIARAAECRDIADRLSRHRITIGPHALIDNLDRNQSELLWKAWYSKIDVRQKYLALAEEKQPLLQACRPGEHTTLGISWFFSISFGKFCCRGITDVYLATVGTRANQRLILSVRDRGKELHAAIDSYTRYVLAFIAACPTRHAPPTMSYDELLRLQPDDPFWNDGLFTNGNEPWAIDINTQRGIRFLASLKRSREEHRRIGWEARRAMRWAIVQRNQLLKTLRLIDGLQVLEGGVLQVVEGTIIPPDLEPLLSHEYLSPLGSLVEKMKAGKMVVHEKLIEITKLLIEWDAKIVGVFEETPPQTGDDLLLPEWQEQIAQIMQTMQDNTFSNIPGDLHFQVVYPTGFDPDEERNDNDDNEDDSDQGEDQSIEAIDPPPAPQPHTNDNSESESDEDEDEDDDYIEIAENIMLQAMQHLILNNLAAGTSPRANPLST</sequence>
<comment type="caution">
    <text evidence="4">The sequence shown here is derived from an EMBL/GenBank/DDBJ whole genome shotgun (WGS) entry which is preliminary data.</text>
</comment>
<feature type="compositionally biased region" description="Basic and acidic residues" evidence="1">
    <location>
        <begin position="51"/>
        <end position="61"/>
    </location>
</feature>
<dbReference type="EMBL" id="PKSL01000257">
    <property type="protein sequence ID" value="POV97537.1"/>
    <property type="molecule type" value="Genomic_DNA"/>
</dbReference>
<dbReference type="EMBL" id="PKSL01000488">
    <property type="protein sequence ID" value="POV93861.1"/>
    <property type="molecule type" value="Genomic_DNA"/>
</dbReference>
<protein>
    <recommendedName>
        <fullName evidence="2">CxC1-like cysteine cluster associated with KDZ transposases domain-containing protein</fullName>
    </recommendedName>
</protein>
<proteinExistence type="predicted"/>
<dbReference type="PANTHER" id="PTHR33096">
    <property type="entry name" value="CXC2 DOMAIN-CONTAINING PROTEIN"/>
    <property type="match status" value="1"/>
</dbReference>
<feature type="compositionally biased region" description="Acidic residues" evidence="1">
    <location>
        <begin position="973"/>
        <end position="995"/>
    </location>
</feature>
<feature type="region of interest" description="Disordered" evidence="1">
    <location>
        <begin position="966"/>
        <end position="1031"/>
    </location>
</feature>
<feature type="compositionally biased region" description="Acidic residues" evidence="1">
    <location>
        <begin position="1013"/>
        <end position="1029"/>
    </location>
</feature>
<dbReference type="Pfam" id="PF18802">
    <property type="entry name" value="CxC1"/>
    <property type="match status" value="1"/>
</dbReference>
<gene>
    <name evidence="4" type="ORF">PSTT_14997</name>
    <name evidence="3" type="ORF">PSTT_17149</name>
</gene>
<evidence type="ECO:0000259" key="2">
    <source>
        <dbReference type="Pfam" id="PF18802"/>
    </source>
</evidence>
<dbReference type="PANTHER" id="PTHR33096:SF1">
    <property type="entry name" value="CXC1-LIKE CYSTEINE CLUSTER ASSOCIATED WITH KDZ TRANSPOSASES DOMAIN-CONTAINING PROTEIN"/>
    <property type="match status" value="1"/>
</dbReference>
<feature type="region of interest" description="Disordered" evidence="1">
    <location>
        <begin position="38"/>
        <end position="61"/>
    </location>
</feature>
<dbReference type="InterPro" id="IPR041320">
    <property type="entry name" value="CxC1"/>
</dbReference>
<organism evidence="4 5">
    <name type="scientific">Puccinia striiformis</name>
    <dbReference type="NCBI Taxonomy" id="27350"/>
    <lineage>
        <taxon>Eukaryota</taxon>
        <taxon>Fungi</taxon>
        <taxon>Dikarya</taxon>
        <taxon>Basidiomycota</taxon>
        <taxon>Pucciniomycotina</taxon>
        <taxon>Pucciniomycetes</taxon>
        <taxon>Pucciniales</taxon>
        <taxon>Pucciniaceae</taxon>
        <taxon>Puccinia</taxon>
    </lineage>
</organism>
<evidence type="ECO:0000313" key="4">
    <source>
        <dbReference type="EMBL" id="POV97537.1"/>
    </source>
</evidence>
<dbReference type="VEuPathDB" id="FungiDB:PSTT_17149"/>
<evidence type="ECO:0000256" key="1">
    <source>
        <dbReference type="SAM" id="MobiDB-lite"/>
    </source>
</evidence>
<reference evidence="4 5" key="1">
    <citation type="submission" date="2017-12" db="EMBL/GenBank/DDBJ databases">
        <title>Gene loss provides genomic basis for host adaptation in cereal stripe rust fungi.</title>
        <authorList>
            <person name="Xia C."/>
        </authorList>
    </citation>
    <scope>NUCLEOTIDE SEQUENCE [LARGE SCALE GENOMIC DNA]</scope>
    <source>
        <strain evidence="4 5">93-210</strain>
    </source>
</reference>
<evidence type="ECO:0000313" key="5">
    <source>
        <dbReference type="Proteomes" id="UP000239156"/>
    </source>
</evidence>
<keyword evidence="5" id="KW-1185">Reference proteome</keyword>
<name>A0A2S4UK03_9BASI</name>
<dbReference type="Pfam" id="PF18758">
    <property type="entry name" value="KDZ"/>
    <property type="match status" value="1"/>
</dbReference>
<feature type="region of interest" description="Disordered" evidence="1">
    <location>
        <begin position="1"/>
        <end position="22"/>
    </location>
</feature>